<dbReference type="AlphaFoldDB" id="A0A5J4TYJ0"/>
<evidence type="ECO:0000313" key="1">
    <source>
        <dbReference type="EMBL" id="KAA6362989.1"/>
    </source>
</evidence>
<proteinExistence type="predicted"/>
<gene>
    <name evidence="1" type="ORF">EZS28_041484</name>
</gene>
<evidence type="ECO:0000313" key="2">
    <source>
        <dbReference type="Proteomes" id="UP000324800"/>
    </source>
</evidence>
<comment type="caution">
    <text evidence="1">The sequence shown here is derived from an EMBL/GenBank/DDBJ whole genome shotgun (WGS) entry which is preliminary data.</text>
</comment>
<sequence>MELAKRKKHVGTKDLVLVIGEIHYSSAQFKRGALNNKQLQKLKDKEVTSKGWNKWTQLNKSSISDIT</sequence>
<name>A0A5J4TYJ0_9EUKA</name>
<protein>
    <submittedName>
        <fullName evidence="1">Uncharacterized protein</fullName>
    </submittedName>
</protein>
<accession>A0A5J4TYJ0</accession>
<dbReference type="Proteomes" id="UP000324800">
    <property type="component" value="Unassembled WGS sequence"/>
</dbReference>
<dbReference type="EMBL" id="SNRW01023466">
    <property type="protein sequence ID" value="KAA6362989.1"/>
    <property type="molecule type" value="Genomic_DNA"/>
</dbReference>
<reference evidence="1 2" key="1">
    <citation type="submission" date="2019-03" db="EMBL/GenBank/DDBJ databases">
        <title>Single cell metagenomics reveals metabolic interactions within the superorganism composed of flagellate Streblomastix strix and complex community of Bacteroidetes bacteria on its surface.</title>
        <authorList>
            <person name="Treitli S.C."/>
            <person name="Kolisko M."/>
            <person name="Husnik F."/>
            <person name="Keeling P."/>
            <person name="Hampl V."/>
        </authorList>
    </citation>
    <scope>NUCLEOTIDE SEQUENCE [LARGE SCALE GENOMIC DNA]</scope>
    <source>
        <strain evidence="1">ST1C</strain>
    </source>
</reference>
<dbReference type="OrthoDB" id="7477527at2759"/>
<organism evidence="1 2">
    <name type="scientific">Streblomastix strix</name>
    <dbReference type="NCBI Taxonomy" id="222440"/>
    <lineage>
        <taxon>Eukaryota</taxon>
        <taxon>Metamonada</taxon>
        <taxon>Preaxostyla</taxon>
        <taxon>Oxymonadida</taxon>
        <taxon>Streblomastigidae</taxon>
        <taxon>Streblomastix</taxon>
    </lineage>
</organism>